<dbReference type="InterPro" id="IPR049929">
    <property type="entry name" value="TenpN-like"/>
</dbReference>
<gene>
    <name evidence="1" type="ORF">MNBD_GAMMA18-413</name>
</gene>
<dbReference type="CDD" id="cd17493">
    <property type="entry name" value="toxin_TenpN"/>
    <property type="match status" value="1"/>
</dbReference>
<dbReference type="AlphaFoldDB" id="A0A3B0YZU1"/>
<sequence length="146" mass="17091">MKIRLLTEDAYNRIIKLKETMAKKDRGYGVLPVEINGITFAIPFRSNMNHKNGFKTVFHNGAWNGLDYTKAIIIDKKDLKNEAFKLRRNDEYLKVKNNKNKIQKQFEKYVSNYVALVSKKEKIRVSRFGFTTLQNYHAELGISRSN</sequence>
<reference evidence="1" key="1">
    <citation type="submission" date="2018-06" db="EMBL/GenBank/DDBJ databases">
        <authorList>
            <person name="Zhirakovskaya E."/>
        </authorList>
    </citation>
    <scope>NUCLEOTIDE SEQUENCE</scope>
</reference>
<evidence type="ECO:0000313" key="1">
    <source>
        <dbReference type="EMBL" id="VAW86575.1"/>
    </source>
</evidence>
<protein>
    <submittedName>
        <fullName evidence="1">Uncharacterized protein</fullName>
    </submittedName>
</protein>
<name>A0A3B0YZU1_9ZZZZ</name>
<proteinExistence type="predicted"/>
<accession>A0A3B0YZU1</accession>
<dbReference type="NCBIfam" id="NF047358">
    <property type="entry name" value="TenpIN"/>
    <property type="match status" value="1"/>
</dbReference>
<dbReference type="EMBL" id="UOFP01000147">
    <property type="protein sequence ID" value="VAW86575.1"/>
    <property type="molecule type" value="Genomic_DNA"/>
</dbReference>
<organism evidence="1">
    <name type="scientific">hydrothermal vent metagenome</name>
    <dbReference type="NCBI Taxonomy" id="652676"/>
    <lineage>
        <taxon>unclassified sequences</taxon>
        <taxon>metagenomes</taxon>
        <taxon>ecological metagenomes</taxon>
    </lineage>
</organism>